<keyword evidence="13" id="KW-1185">Reference proteome</keyword>
<dbReference type="PANTHER" id="PTHR10788:SF106">
    <property type="entry name" value="BCDNA.GH08860"/>
    <property type="match status" value="1"/>
</dbReference>
<dbReference type="GO" id="GO:0004805">
    <property type="term" value="F:trehalose-phosphatase activity"/>
    <property type="evidence" value="ECO:0007669"/>
    <property type="project" value="TreeGrafter"/>
</dbReference>
<dbReference type="Gene3D" id="3.30.70.1020">
    <property type="entry name" value="Trehalose-6-phosphate phosphatase related protein, domain 2"/>
    <property type="match status" value="1"/>
</dbReference>
<comment type="function">
    <text evidence="9">Involved in salt tolerance by producing GG-phosphate from ADP-glucose and glycerol-3-phosphate (G3P), an intermediate in the synthesis of the osmolyte glucosylglycerol (GG).</text>
</comment>
<comment type="similarity">
    <text evidence="2">In the C-terminal section; belongs to the trehalose phosphatase family.</text>
</comment>
<evidence type="ECO:0000256" key="3">
    <source>
        <dbReference type="ARBA" id="ARBA00008799"/>
    </source>
</evidence>
<dbReference type="Gene3D" id="3.40.50.1000">
    <property type="entry name" value="HAD superfamily/HAD-like"/>
    <property type="match status" value="1"/>
</dbReference>
<dbReference type="InterPro" id="IPR012766">
    <property type="entry name" value="Trehalose_OtsA"/>
</dbReference>
<comment type="caution">
    <text evidence="12">The sequence shown here is derived from an EMBL/GenBank/DDBJ whole genome shotgun (WGS) entry which is preliminary data.</text>
</comment>
<sequence>MRKTIIVSNRLPVKITEKGGEFTLQPSEGGLATGLGSIYREGNNIWLGWPGLEISEPKQQEKITKQLRQMNLVPVFLTQDEINNYYEGFSNETLWPVFHYMAVYARYEQSYWDAYYQVNKKFRDSVMQVVEQGDTIWIHDYHLLLLPGMLRAEMPEISIGFFNHIPFPSYELFRLIPWRAELIEGMLGADLLGFHTFDDTRHFLNAASRILPVNTSSNVVSYNDRAVVVETFPMGIDFDKYSSLAKDPAVKLHLQNLRENFQQEKIVLSIDRLDYSKGILQRLQAFEMLLQMYPEYVDKVVLYMIVVPSRDTVPQYKELRDEIDKQVGNINARFRTLGWHPVQYFYRSFPVQVLSALYNFADICLVTPMRDGMNLVTKEYVASRNNNDGVLILSEMAGASKELSDAIIVNPNNIGAITQAIVDALNMPLPEQQRRMKQMRQIVSKFNIHHWVKLFMTRLQEVNGMQQDMLARRVNQETAVMIRQQYRQAKKRIIFLDYDGTLVGFQTNIDMASPDPDLYQLLRELASVPGNDIVMISGRKHETLGEWLGHLPLDLIAEHGAWQKTREGEWYQLPGLNDKWKQEIMPILEQATDRTPGSFIEEKSYSLVWHYRKVESGLGEQRANELMGTLRYYTVEKGLQILPGDKVIEVKNIEINKGKAALSWLNHKKYDFIMALGDDVTDEDIFKVMPPKAITIKVGSQVSAAQYYLRSPHEVRHLLRTLKQL</sequence>
<comment type="pathway">
    <text evidence="1">Glycan biosynthesis; trehalose biosynthesis.</text>
</comment>
<evidence type="ECO:0000256" key="8">
    <source>
        <dbReference type="ARBA" id="ARBA00052754"/>
    </source>
</evidence>
<organism evidence="12 13">
    <name type="scientific">Chitinophaga flava</name>
    <dbReference type="NCBI Taxonomy" id="2259036"/>
    <lineage>
        <taxon>Bacteria</taxon>
        <taxon>Pseudomonadati</taxon>
        <taxon>Bacteroidota</taxon>
        <taxon>Chitinophagia</taxon>
        <taxon>Chitinophagales</taxon>
        <taxon>Chitinophagaceae</taxon>
        <taxon>Chitinophaga</taxon>
    </lineage>
</organism>
<dbReference type="CDD" id="cd01627">
    <property type="entry name" value="HAD_TPP"/>
    <property type="match status" value="1"/>
</dbReference>
<dbReference type="Gene3D" id="3.40.50.2000">
    <property type="entry name" value="Glycogen Phosphorylase B"/>
    <property type="match status" value="2"/>
</dbReference>
<dbReference type="CDD" id="cd03788">
    <property type="entry name" value="GT20_TPS"/>
    <property type="match status" value="1"/>
</dbReference>
<comment type="subunit">
    <text evidence="4">Homotetramer.</text>
</comment>
<evidence type="ECO:0000256" key="6">
    <source>
        <dbReference type="ARBA" id="ARBA00022679"/>
    </source>
</evidence>
<evidence type="ECO:0000256" key="2">
    <source>
        <dbReference type="ARBA" id="ARBA00006330"/>
    </source>
</evidence>
<evidence type="ECO:0000256" key="9">
    <source>
        <dbReference type="ARBA" id="ARBA00055920"/>
    </source>
</evidence>
<dbReference type="GO" id="GO:0005992">
    <property type="term" value="P:trehalose biosynthetic process"/>
    <property type="evidence" value="ECO:0007669"/>
    <property type="project" value="UniProtKB-UniRule"/>
</dbReference>
<dbReference type="EMBL" id="QFFJ01000002">
    <property type="protein sequence ID" value="RBL90570.1"/>
    <property type="molecule type" value="Genomic_DNA"/>
</dbReference>
<evidence type="ECO:0000256" key="7">
    <source>
        <dbReference type="ARBA" id="ARBA00048039"/>
    </source>
</evidence>
<dbReference type="UniPathway" id="UPA00299"/>
<dbReference type="Pfam" id="PF02358">
    <property type="entry name" value="Trehalose_PPase"/>
    <property type="match status" value="1"/>
</dbReference>
<dbReference type="InterPro" id="IPR023214">
    <property type="entry name" value="HAD_sf"/>
</dbReference>
<dbReference type="NCBIfam" id="TIGR00685">
    <property type="entry name" value="T6PP"/>
    <property type="match status" value="1"/>
</dbReference>
<gene>
    <name evidence="12" type="ORF">DF182_29380</name>
</gene>
<dbReference type="OrthoDB" id="9761633at2"/>
<evidence type="ECO:0000256" key="4">
    <source>
        <dbReference type="ARBA" id="ARBA00011881"/>
    </source>
</evidence>
<keyword evidence="5" id="KW-0328">Glycosyltransferase</keyword>
<comment type="catalytic activity">
    <reaction evidence="8">
        <text>ADP-alpha-D-glucose + sn-glycerol 3-phosphate = 2-O-(alpha-D-glucopyranosyl)-sn-glycerol 3-phosphate + ADP + H(+)</text>
        <dbReference type="Rhea" id="RHEA:12881"/>
        <dbReference type="ChEBI" id="CHEBI:15378"/>
        <dbReference type="ChEBI" id="CHEBI:57498"/>
        <dbReference type="ChEBI" id="CHEBI:57597"/>
        <dbReference type="ChEBI" id="CHEBI:87089"/>
        <dbReference type="ChEBI" id="CHEBI:456216"/>
        <dbReference type="EC" id="2.4.1.213"/>
    </reaction>
</comment>
<protein>
    <recommendedName>
        <fullName evidence="11">Alpha,alpha-trehalose-phosphate synthase</fullName>
        <ecNumber evidence="11">2.4.1.15</ecNumber>
    </recommendedName>
</protein>
<evidence type="ECO:0000256" key="10">
    <source>
        <dbReference type="ARBA" id="ARBA00060702"/>
    </source>
</evidence>
<evidence type="ECO:0000256" key="5">
    <source>
        <dbReference type="ARBA" id="ARBA00022676"/>
    </source>
</evidence>
<name>A0A365XWI5_9BACT</name>
<dbReference type="NCBIfam" id="NF011071">
    <property type="entry name" value="PRK14501.1"/>
    <property type="match status" value="1"/>
</dbReference>
<evidence type="ECO:0000313" key="12">
    <source>
        <dbReference type="EMBL" id="RBL90570.1"/>
    </source>
</evidence>
<dbReference type="SUPFAM" id="SSF53756">
    <property type="entry name" value="UDP-Glycosyltransferase/glycogen phosphorylase"/>
    <property type="match status" value="1"/>
</dbReference>
<dbReference type="GO" id="GO:0005829">
    <property type="term" value="C:cytosol"/>
    <property type="evidence" value="ECO:0007669"/>
    <property type="project" value="TreeGrafter"/>
</dbReference>
<dbReference type="AlphaFoldDB" id="A0A365XWI5"/>
<dbReference type="FunFam" id="3.40.50.2000:FF:000010">
    <property type="entry name" value="Alpha,alpha-trehalose-phosphate synthase"/>
    <property type="match status" value="1"/>
</dbReference>
<dbReference type="InterPro" id="IPR003337">
    <property type="entry name" value="Trehalose_PPase"/>
</dbReference>
<dbReference type="RefSeq" id="WP_113619319.1">
    <property type="nucleotide sequence ID" value="NZ_QFFJ01000002.1"/>
</dbReference>
<reference evidence="12 13" key="1">
    <citation type="submission" date="2018-05" db="EMBL/GenBank/DDBJ databases">
        <title>Chitinophaga sp. K3CV102501T nov., isolated from isolated from a monsoon evergreen broad-leaved forest soil.</title>
        <authorList>
            <person name="Lv Y."/>
        </authorList>
    </citation>
    <scope>NUCLEOTIDE SEQUENCE [LARGE SCALE GENOMIC DNA]</scope>
    <source>
        <strain evidence="12 13">GDMCC 1.1325</strain>
    </source>
</reference>
<evidence type="ECO:0000256" key="1">
    <source>
        <dbReference type="ARBA" id="ARBA00005199"/>
    </source>
</evidence>
<comment type="catalytic activity">
    <reaction evidence="7">
        <text>D-glucose 6-phosphate + UDP-alpha-D-glucose = alpha,alpha-trehalose 6-phosphate + UDP + H(+)</text>
        <dbReference type="Rhea" id="RHEA:18889"/>
        <dbReference type="ChEBI" id="CHEBI:15378"/>
        <dbReference type="ChEBI" id="CHEBI:58223"/>
        <dbReference type="ChEBI" id="CHEBI:58429"/>
        <dbReference type="ChEBI" id="CHEBI:58885"/>
        <dbReference type="ChEBI" id="CHEBI:61548"/>
        <dbReference type="EC" id="2.4.1.15"/>
    </reaction>
</comment>
<dbReference type="PANTHER" id="PTHR10788">
    <property type="entry name" value="TREHALOSE-6-PHOSPHATE SYNTHASE"/>
    <property type="match status" value="1"/>
</dbReference>
<dbReference type="GO" id="GO:0003825">
    <property type="term" value="F:alpha,alpha-trehalose-phosphate synthase (UDP-forming) activity"/>
    <property type="evidence" value="ECO:0007669"/>
    <property type="project" value="UniProtKB-UniRule"/>
</dbReference>
<dbReference type="InterPro" id="IPR036412">
    <property type="entry name" value="HAD-like_sf"/>
</dbReference>
<dbReference type="NCBIfam" id="TIGR01484">
    <property type="entry name" value="HAD-SF-IIB"/>
    <property type="match status" value="1"/>
</dbReference>
<dbReference type="Pfam" id="PF00982">
    <property type="entry name" value="Glyco_transf_20"/>
    <property type="match status" value="1"/>
</dbReference>
<evidence type="ECO:0000313" key="13">
    <source>
        <dbReference type="Proteomes" id="UP000253410"/>
    </source>
</evidence>
<dbReference type="Proteomes" id="UP000253410">
    <property type="component" value="Unassembled WGS sequence"/>
</dbReference>
<dbReference type="InterPro" id="IPR006379">
    <property type="entry name" value="HAD-SF_hydro_IIB"/>
</dbReference>
<dbReference type="InterPro" id="IPR001830">
    <property type="entry name" value="Glyco_trans_20"/>
</dbReference>
<dbReference type="GO" id="GO:0033828">
    <property type="term" value="F:glucosylglycerol-phosphate synthase activity"/>
    <property type="evidence" value="ECO:0007669"/>
    <property type="project" value="UniProtKB-EC"/>
</dbReference>
<comment type="similarity">
    <text evidence="3">Belongs to the glycosyltransferase 20 family.</text>
</comment>
<dbReference type="EC" id="2.4.1.15" evidence="11"/>
<accession>A0A365XWI5</accession>
<dbReference type="NCBIfam" id="TIGR02400">
    <property type="entry name" value="trehalose_OtsA"/>
    <property type="match status" value="1"/>
</dbReference>
<comment type="pathway">
    <text evidence="10">Glycan metabolism; glucosylglycerol biosynthesis.</text>
</comment>
<keyword evidence="6" id="KW-0808">Transferase</keyword>
<proteinExistence type="inferred from homology"/>
<dbReference type="SUPFAM" id="SSF56784">
    <property type="entry name" value="HAD-like"/>
    <property type="match status" value="1"/>
</dbReference>
<evidence type="ECO:0000256" key="11">
    <source>
        <dbReference type="NCBIfam" id="TIGR02400"/>
    </source>
</evidence>